<dbReference type="RefSeq" id="WP_343057578.1">
    <property type="nucleotide sequence ID" value="NZ_JACHFN010000001.1"/>
</dbReference>
<gene>
    <name evidence="1" type="ORF">HNQ09_000429</name>
</gene>
<comment type="caution">
    <text evidence="1">The sequence shown here is derived from an EMBL/GenBank/DDBJ whole genome shotgun (WGS) entry which is preliminary data.</text>
</comment>
<dbReference type="GO" id="GO:0008168">
    <property type="term" value="F:methyltransferase activity"/>
    <property type="evidence" value="ECO:0007669"/>
    <property type="project" value="UniProtKB-KW"/>
</dbReference>
<dbReference type="InterPro" id="IPR029063">
    <property type="entry name" value="SAM-dependent_MTases_sf"/>
</dbReference>
<dbReference type="EMBL" id="JACHFN010000001">
    <property type="protein sequence ID" value="MBB5233012.1"/>
    <property type="molecule type" value="Genomic_DNA"/>
</dbReference>
<proteinExistence type="predicted"/>
<dbReference type="SUPFAM" id="SSF53335">
    <property type="entry name" value="S-adenosyl-L-methionine-dependent methyltransferases"/>
    <property type="match status" value="1"/>
</dbReference>
<name>A0A7W8GCF6_9DEIO</name>
<keyword evidence="1" id="KW-0808">Transferase</keyword>
<dbReference type="Gene3D" id="3.40.50.150">
    <property type="entry name" value="Vaccinia Virus protein VP39"/>
    <property type="match status" value="1"/>
</dbReference>
<keyword evidence="2" id="KW-1185">Reference proteome</keyword>
<dbReference type="GO" id="GO:0032259">
    <property type="term" value="P:methylation"/>
    <property type="evidence" value="ECO:0007669"/>
    <property type="project" value="UniProtKB-KW"/>
</dbReference>
<sequence>MILGAGEQRWDGWIPTGREDLDLLGRSTWEAWFGERRADALLCEHVWEHLTEAQGRAAARLCFDFLKPGGFLRVAVPDANFPDPEYQRTVQVGGPGPADHPAADHQIVYDFRLLMDVFGRAGFEVELLEYCDEAGRFHARDWDVGTGPVYRSRRLDHRNRDGRLGFVSLILDARRPL</sequence>
<keyword evidence="1" id="KW-0489">Methyltransferase</keyword>
<protein>
    <submittedName>
        <fullName evidence="1">Putative SAM-dependent methyltransferase</fullName>
    </submittedName>
</protein>
<organism evidence="1 2">
    <name type="scientific">Deinococcus budaensis</name>
    <dbReference type="NCBI Taxonomy" id="1665626"/>
    <lineage>
        <taxon>Bacteria</taxon>
        <taxon>Thermotogati</taxon>
        <taxon>Deinococcota</taxon>
        <taxon>Deinococci</taxon>
        <taxon>Deinococcales</taxon>
        <taxon>Deinococcaceae</taxon>
        <taxon>Deinococcus</taxon>
    </lineage>
</organism>
<evidence type="ECO:0000313" key="2">
    <source>
        <dbReference type="Proteomes" id="UP000525389"/>
    </source>
</evidence>
<reference evidence="1 2" key="1">
    <citation type="submission" date="2020-08" db="EMBL/GenBank/DDBJ databases">
        <title>Genomic Encyclopedia of Type Strains, Phase IV (KMG-IV): sequencing the most valuable type-strain genomes for metagenomic binning, comparative biology and taxonomic classification.</title>
        <authorList>
            <person name="Goeker M."/>
        </authorList>
    </citation>
    <scope>NUCLEOTIDE SEQUENCE [LARGE SCALE GENOMIC DNA]</scope>
    <source>
        <strain evidence="1 2">DSM 101791</strain>
    </source>
</reference>
<accession>A0A7W8GCF6</accession>
<dbReference type="Proteomes" id="UP000525389">
    <property type="component" value="Unassembled WGS sequence"/>
</dbReference>
<dbReference type="AlphaFoldDB" id="A0A7W8GCF6"/>
<evidence type="ECO:0000313" key="1">
    <source>
        <dbReference type="EMBL" id="MBB5233012.1"/>
    </source>
</evidence>